<organism evidence="1 2">
    <name type="scientific">Tenacibaculum phage PTm5</name>
    <dbReference type="NCBI Taxonomy" id="2547426"/>
    <lineage>
        <taxon>Viruses</taxon>
        <taxon>Duplodnaviria</taxon>
        <taxon>Heunggongvirae</taxon>
        <taxon>Uroviricota</taxon>
        <taxon>Caudoviricetes</taxon>
        <taxon>Shirahamavirus</taxon>
        <taxon>Shirahamavirus PTm1</taxon>
    </lineage>
</organism>
<name>A0A5S9C1G7_9CAUD</name>
<dbReference type="Proteomes" id="UP000424080">
    <property type="component" value="Segment"/>
</dbReference>
<accession>A0A5S9C1G7</accession>
<evidence type="ECO:0000313" key="1">
    <source>
        <dbReference type="EMBL" id="BBI90864.1"/>
    </source>
</evidence>
<reference evidence="1 2" key="1">
    <citation type="journal article" date="2019" name="Arch. Virol.">
        <title>A novel jumbo Tenacibaculum maritimum lytic phage with head-fiber-like appendages.</title>
        <authorList>
            <person name="Kawato Y."/>
            <person name="Istiqomah I."/>
            <person name="Gaafar A.Y."/>
            <person name="Hanaoka M."/>
            <person name="Ishimaru K."/>
            <person name="Yasuike M."/>
            <person name="Nishiki I."/>
            <person name="Nakamura Y."/>
            <person name="Fujiwara A."/>
            <person name="Nakai T."/>
        </authorList>
    </citation>
    <scope>NUCLEOTIDE SEQUENCE [LARGE SCALE GENOMIC DNA]</scope>
    <source>
        <strain evidence="1 2">PTm5</strain>
    </source>
</reference>
<protein>
    <submittedName>
        <fullName evidence="1">Uncharacterized protein</fullName>
    </submittedName>
</protein>
<evidence type="ECO:0000313" key="2">
    <source>
        <dbReference type="Proteomes" id="UP000424080"/>
    </source>
</evidence>
<sequence length="130" mass="15235">MDGISKKELNFFNNILPKEDIVFYPMRVDDPRYDFKCILDYVEESNKLMVITNPTNIEIEYNHHIIDLSDSVNKRGLYFKILSKLKSSDRIIHACDDVHISLFEQLSLSEADVTFNDTMHILDIDTYIKS</sequence>
<proteinExistence type="predicted"/>
<dbReference type="EMBL" id="AP019525">
    <property type="protein sequence ID" value="BBI90864.1"/>
    <property type="molecule type" value="Genomic_DNA"/>
</dbReference>